<feature type="region of interest" description="Disordered" evidence="10">
    <location>
        <begin position="108"/>
        <end position="145"/>
    </location>
</feature>
<dbReference type="AlphaFoldDB" id="E1QGL4"/>
<keyword evidence="4" id="KW-1003">Cell membrane</keyword>
<dbReference type="eggNOG" id="COG2165">
    <property type="taxonomic scope" value="Bacteria"/>
</dbReference>
<proteinExistence type="inferred from homology"/>
<keyword evidence="14" id="KW-1185">Reference proteome</keyword>
<dbReference type="InterPro" id="IPR013545">
    <property type="entry name" value="T2SS_protein-GspG_C"/>
</dbReference>
<dbReference type="HOGENOM" id="CLU_091705_2_0_7"/>
<comment type="similarity">
    <text evidence="2">Belongs to the GSP G family.</text>
</comment>
<comment type="subcellular location">
    <subcellularLocation>
        <location evidence="1">Cell inner membrane</location>
        <topology evidence="1">Single-pass membrane protein</topology>
    </subcellularLocation>
</comment>
<dbReference type="InterPro" id="IPR012902">
    <property type="entry name" value="N_methyl_site"/>
</dbReference>
<evidence type="ECO:0000256" key="4">
    <source>
        <dbReference type="ARBA" id="ARBA00022475"/>
    </source>
</evidence>
<dbReference type="NCBIfam" id="TIGR02532">
    <property type="entry name" value="IV_pilin_GFxxxE"/>
    <property type="match status" value="1"/>
</dbReference>
<dbReference type="Pfam" id="PF08334">
    <property type="entry name" value="T2SSG"/>
    <property type="match status" value="1"/>
</dbReference>
<feature type="transmembrane region" description="Helical" evidence="11">
    <location>
        <begin position="21"/>
        <end position="40"/>
    </location>
</feature>
<organism evidence="13 14">
    <name type="scientific">Desulfarculus baarsii (strain ATCC 33931 / DSM 2075 / LMG 7858 / VKM B-1802 / 2st14)</name>
    <dbReference type="NCBI Taxonomy" id="644282"/>
    <lineage>
        <taxon>Bacteria</taxon>
        <taxon>Pseudomonadati</taxon>
        <taxon>Thermodesulfobacteriota</taxon>
        <taxon>Desulfarculia</taxon>
        <taxon>Desulfarculales</taxon>
        <taxon>Desulfarculaceae</taxon>
        <taxon>Desulfarculus</taxon>
    </lineage>
</organism>
<evidence type="ECO:0000313" key="14">
    <source>
        <dbReference type="Proteomes" id="UP000009047"/>
    </source>
</evidence>
<dbReference type="EMBL" id="CP002085">
    <property type="protein sequence ID" value="ADK84707.1"/>
    <property type="molecule type" value="Genomic_DNA"/>
</dbReference>
<keyword evidence="9 11" id="KW-0472">Membrane</keyword>
<sequence>MNHKRSNRLRRAEQGFTLLEVLIVVIILGLLAALVTPKLFGTLGKAKSQVAKTQIELVAGALDRYRLDVGNYPATADGLAALIEQPAGAVGWAGPYLKKGVPKDPWDNDYQYASPGQHGDYDLYSLGRDKAEGGEDEDADVVSWQ</sequence>
<protein>
    <recommendedName>
        <fullName evidence="3">Type II secretion system core protein G</fullName>
    </recommendedName>
</protein>
<evidence type="ECO:0000256" key="3">
    <source>
        <dbReference type="ARBA" id="ARBA00020042"/>
    </source>
</evidence>
<dbReference type="InterPro" id="IPR010054">
    <property type="entry name" value="Type2_sec_GspG"/>
</dbReference>
<name>E1QGL4_DESB2</name>
<gene>
    <name evidence="13" type="ordered locus">Deba_1339</name>
</gene>
<evidence type="ECO:0000256" key="9">
    <source>
        <dbReference type="ARBA" id="ARBA00023136"/>
    </source>
</evidence>
<dbReference type="STRING" id="644282.Deba_1339"/>
<keyword evidence="8 11" id="KW-1133">Transmembrane helix</keyword>
<evidence type="ECO:0000259" key="12">
    <source>
        <dbReference type="Pfam" id="PF08334"/>
    </source>
</evidence>
<dbReference type="GO" id="GO:0015627">
    <property type="term" value="C:type II protein secretion system complex"/>
    <property type="evidence" value="ECO:0007669"/>
    <property type="project" value="InterPro"/>
</dbReference>
<dbReference type="KEGG" id="dbr:Deba_1339"/>
<evidence type="ECO:0000256" key="8">
    <source>
        <dbReference type="ARBA" id="ARBA00022989"/>
    </source>
</evidence>
<dbReference type="PRINTS" id="PR00813">
    <property type="entry name" value="BCTERIALGSPG"/>
</dbReference>
<dbReference type="Gene3D" id="3.30.700.10">
    <property type="entry name" value="Glycoprotein, Type 4 Pilin"/>
    <property type="match status" value="1"/>
</dbReference>
<dbReference type="RefSeq" id="WP_013258160.1">
    <property type="nucleotide sequence ID" value="NC_014365.1"/>
</dbReference>
<evidence type="ECO:0000256" key="11">
    <source>
        <dbReference type="SAM" id="Phobius"/>
    </source>
</evidence>
<dbReference type="PANTHER" id="PTHR30093">
    <property type="entry name" value="GENERAL SECRETION PATHWAY PROTEIN G"/>
    <property type="match status" value="1"/>
</dbReference>
<evidence type="ECO:0000256" key="7">
    <source>
        <dbReference type="ARBA" id="ARBA00022692"/>
    </source>
</evidence>
<dbReference type="NCBIfam" id="TIGR01710">
    <property type="entry name" value="typeII_sec_gspG"/>
    <property type="match status" value="1"/>
</dbReference>
<evidence type="ECO:0000256" key="5">
    <source>
        <dbReference type="ARBA" id="ARBA00022481"/>
    </source>
</evidence>
<keyword evidence="5" id="KW-0488">Methylation</keyword>
<evidence type="ECO:0000256" key="10">
    <source>
        <dbReference type="SAM" id="MobiDB-lite"/>
    </source>
</evidence>
<feature type="compositionally biased region" description="Acidic residues" evidence="10">
    <location>
        <begin position="134"/>
        <end position="145"/>
    </location>
</feature>
<dbReference type="Pfam" id="PF07963">
    <property type="entry name" value="N_methyl"/>
    <property type="match status" value="1"/>
</dbReference>
<dbReference type="GO" id="GO:0005886">
    <property type="term" value="C:plasma membrane"/>
    <property type="evidence" value="ECO:0007669"/>
    <property type="project" value="UniProtKB-SubCell"/>
</dbReference>
<dbReference type="SUPFAM" id="SSF54523">
    <property type="entry name" value="Pili subunits"/>
    <property type="match status" value="1"/>
</dbReference>
<dbReference type="OrthoDB" id="9795612at2"/>
<dbReference type="GO" id="GO:0015628">
    <property type="term" value="P:protein secretion by the type II secretion system"/>
    <property type="evidence" value="ECO:0007669"/>
    <property type="project" value="InterPro"/>
</dbReference>
<dbReference type="InterPro" id="IPR045584">
    <property type="entry name" value="Pilin-like"/>
</dbReference>
<evidence type="ECO:0000256" key="1">
    <source>
        <dbReference type="ARBA" id="ARBA00004377"/>
    </source>
</evidence>
<evidence type="ECO:0000256" key="6">
    <source>
        <dbReference type="ARBA" id="ARBA00022519"/>
    </source>
</evidence>
<dbReference type="PANTHER" id="PTHR30093:SF45">
    <property type="entry name" value="TYPE II SECRETION SYSTEM CORE PROTEIN G"/>
    <property type="match status" value="1"/>
</dbReference>
<feature type="domain" description="Type II secretion system protein GspG C-terminal" evidence="12">
    <location>
        <begin position="39"/>
        <end position="144"/>
    </location>
</feature>
<keyword evidence="7 11" id="KW-0812">Transmembrane</keyword>
<reference evidence="13 14" key="1">
    <citation type="journal article" date="2010" name="Stand. Genomic Sci.">
        <title>Complete genome sequence of Desulfarculus baarsii type strain (2st14).</title>
        <authorList>
            <person name="Sun H."/>
            <person name="Spring S."/>
            <person name="Lapidus A."/>
            <person name="Davenport K."/>
            <person name="Del Rio T.G."/>
            <person name="Tice H."/>
            <person name="Nolan M."/>
            <person name="Copeland A."/>
            <person name="Cheng J.F."/>
            <person name="Lucas S."/>
            <person name="Tapia R."/>
            <person name="Goodwin L."/>
            <person name="Pitluck S."/>
            <person name="Ivanova N."/>
            <person name="Pagani I."/>
            <person name="Mavromatis K."/>
            <person name="Ovchinnikova G."/>
            <person name="Pati A."/>
            <person name="Chen A."/>
            <person name="Palaniappan K."/>
            <person name="Hauser L."/>
            <person name="Chang Y.J."/>
            <person name="Jeffries C.D."/>
            <person name="Detter J.C."/>
            <person name="Han C."/>
            <person name="Rohde M."/>
            <person name="Brambilla E."/>
            <person name="Goker M."/>
            <person name="Woyke T."/>
            <person name="Bristow J."/>
            <person name="Eisen J.A."/>
            <person name="Markowitz V."/>
            <person name="Hugenholtz P."/>
            <person name="Kyrpides N.C."/>
            <person name="Klenk H.P."/>
            <person name="Land M."/>
        </authorList>
    </citation>
    <scope>NUCLEOTIDE SEQUENCE [LARGE SCALE GENOMIC DNA]</scope>
    <source>
        <strain evidence="14">ATCC 33931 / DSM 2075 / LMG 7858 / VKM B-1802 / 2st14</strain>
    </source>
</reference>
<evidence type="ECO:0000256" key="2">
    <source>
        <dbReference type="ARBA" id="ARBA00009984"/>
    </source>
</evidence>
<dbReference type="InterPro" id="IPR000983">
    <property type="entry name" value="Bac_GSPG_pilin"/>
</dbReference>
<evidence type="ECO:0000313" key="13">
    <source>
        <dbReference type="EMBL" id="ADK84707.1"/>
    </source>
</evidence>
<dbReference type="PROSITE" id="PS00409">
    <property type="entry name" value="PROKAR_NTER_METHYL"/>
    <property type="match status" value="1"/>
</dbReference>
<accession>E1QGL4</accession>
<keyword evidence="6" id="KW-0997">Cell inner membrane</keyword>
<dbReference type="Proteomes" id="UP000009047">
    <property type="component" value="Chromosome"/>
</dbReference>